<gene>
    <name evidence="1" type="ORF">QIS74_02062</name>
</gene>
<comment type="caution">
    <text evidence="1">The sequence shown here is derived from an EMBL/GenBank/DDBJ whole genome shotgun (WGS) entry which is preliminary data.</text>
</comment>
<protein>
    <submittedName>
        <fullName evidence="1">Uncharacterized protein</fullName>
    </submittedName>
</protein>
<name>A0AAV9TT72_9PEZI</name>
<sequence>MTTKIVGMVNQTVETAPEIPIENVLARDLQIESAVKGGETTREKRSVIGRETSKFRDLRQGPAILVHRTDLSLPHCTASQATQQIHAPNRVPRLMVLRESSAAKTTDHFDNASVFSTAYTPPCERVVICSQAYYGSTTAIATR</sequence>
<evidence type="ECO:0000313" key="2">
    <source>
        <dbReference type="Proteomes" id="UP001327957"/>
    </source>
</evidence>
<accession>A0AAV9TT72</accession>
<keyword evidence="2" id="KW-1185">Reference proteome</keyword>
<dbReference type="Proteomes" id="UP001327957">
    <property type="component" value="Unassembled WGS sequence"/>
</dbReference>
<evidence type="ECO:0000313" key="1">
    <source>
        <dbReference type="EMBL" id="KAK6226015.1"/>
    </source>
</evidence>
<dbReference type="EMBL" id="JASAOK010000002">
    <property type="protein sequence ID" value="KAK6226015.1"/>
    <property type="molecule type" value="Genomic_DNA"/>
</dbReference>
<proteinExistence type="predicted"/>
<dbReference type="AlphaFoldDB" id="A0AAV9TT72"/>
<reference evidence="1 2" key="1">
    <citation type="submission" date="2023-04" db="EMBL/GenBank/DDBJ databases">
        <title>Colletotrichum tabacum stain YC1 causing leaf anthracnose on Nicotiana tabacum(L.) cv.</title>
        <authorList>
            <person name="Ji Z."/>
            <person name="Wang M."/>
            <person name="Zhang J."/>
            <person name="Wang N."/>
            <person name="Zhou Z."/>
        </authorList>
    </citation>
    <scope>NUCLEOTIDE SEQUENCE [LARGE SCALE GENOMIC DNA]</scope>
    <source>
        <strain evidence="1 2">YC1</strain>
    </source>
</reference>
<organism evidence="1 2">
    <name type="scientific">Colletotrichum tabaci</name>
    <dbReference type="NCBI Taxonomy" id="1209068"/>
    <lineage>
        <taxon>Eukaryota</taxon>
        <taxon>Fungi</taxon>
        <taxon>Dikarya</taxon>
        <taxon>Ascomycota</taxon>
        <taxon>Pezizomycotina</taxon>
        <taxon>Sordariomycetes</taxon>
        <taxon>Hypocreomycetidae</taxon>
        <taxon>Glomerellales</taxon>
        <taxon>Glomerellaceae</taxon>
        <taxon>Colletotrichum</taxon>
        <taxon>Colletotrichum destructivum species complex</taxon>
    </lineage>
</organism>